<dbReference type="RefSeq" id="WP_349277468.1">
    <property type="nucleotide sequence ID" value="NZ_CBCSCU010000024.1"/>
</dbReference>
<evidence type="ECO:0000313" key="1">
    <source>
        <dbReference type="EMBL" id="XBP69113.1"/>
    </source>
</evidence>
<dbReference type="EMBL" id="CP157675">
    <property type="protein sequence ID" value="XBP69113.1"/>
    <property type="molecule type" value="Genomic_DNA"/>
</dbReference>
<gene>
    <name evidence="1" type="ORF">ABLV49_14540</name>
</gene>
<protein>
    <recommendedName>
        <fullName evidence="2">Transposase</fullName>
    </recommendedName>
</protein>
<reference evidence="1" key="1">
    <citation type="submission" date="2024-05" db="EMBL/GenBank/DDBJ databases">
        <authorList>
            <person name="Bunk B."/>
            <person name="Swiderski J."/>
            <person name="Sproer C."/>
            <person name="Thiel V."/>
        </authorList>
    </citation>
    <scope>NUCLEOTIDE SEQUENCE</scope>
    <source>
        <strain evidence="1">DSM 17735</strain>
    </source>
</reference>
<accession>A0AAU7LQD0</accession>
<sequence length="195" mass="21977">MSERPVFTYQTRPMLDGGQALALDAYAYAELYGRAERSLFAALQAGGKLNDLKRELLPRFGITARQFNAVRIGLEGKIDSIRQRRPELIVQAQARIKKAAKVIARLKSKAPGSDKLHQKKRRLVLMQSRLSAMQADHESGKTRLCFGSKKLFHAHFELEANGYASHQEWKQDWLAERSSQFFVLGSKDETAGCQG</sequence>
<name>A0AAU7LQD0_9BURK</name>
<organism evidence="1">
    <name type="scientific">Polaromonas hydrogenivorans</name>
    <dbReference type="NCBI Taxonomy" id="335476"/>
    <lineage>
        <taxon>Bacteria</taxon>
        <taxon>Pseudomonadati</taxon>
        <taxon>Pseudomonadota</taxon>
        <taxon>Betaproteobacteria</taxon>
        <taxon>Burkholderiales</taxon>
        <taxon>Comamonadaceae</taxon>
        <taxon>Polaromonas</taxon>
    </lineage>
</organism>
<evidence type="ECO:0008006" key="2">
    <source>
        <dbReference type="Google" id="ProtNLM"/>
    </source>
</evidence>
<dbReference type="AlphaFoldDB" id="A0AAU7LQD0"/>
<proteinExistence type="predicted"/>